<organism evidence="1 2">
    <name type="scientific">Heliocybe sulcata</name>
    <dbReference type="NCBI Taxonomy" id="5364"/>
    <lineage>
        <taxon>Eukaryota</taxon>
        <taxon>Fungi</taxon>
        <taxon>Dikarya</taxon>
        <taxon>Basidiomycota</taxon>
        <taxon>Agaricomycotina</taxon>
        <taxon>Agaricomycetes</taxon>
        <taxon>Gloeophyllales</taxon>
        <taxon>Gloeophyllaceae</taxon>
        <taxon>Heliocybe</taxon>
    </lineage>
</organism>
<evidence type="ECO:0008006" key="3">
    <source>
        <dbReference type="Google" id="ProtNLM"/>
    </source>
</evidence>
<accession>A0A5C3NPP6</accession>
<reference evidence="1 2" key="1">
    <citation type="journal article" date="2019" name="Nat. Ecol. Evol.">
        <title>Megaphylogeny resolves global patterns of mushroom evolution.</title>
        <authorList>
            <person name="Varga T."/>
            <person name="Krizsan K."/>
            <person name="Foldi C."/>
            <person name="Dima B."/>
            <person name="Sanchez-Garcia M."/>
            <person name="Sanchez-Ramirez S."/>
            <person name="Szollosi G.J."/>
            <person name="Szarkandi J.G."/>
            <person name="Papp V."/>
            <person name="Albert L."/>
            <person name="Andreopoulos W."/>
            <person name="Angelini C."/>
            <person name="Antonin V."/>
            <person name="Barry K.W."/>
            <person name="Bougher N.L."/>
            <person name="Buchanan P."/>
            <person name="Buyck B."/>
            <person name="Bense V."/>
            <person name="Catcheside P."/>
            <person name="Chovatia M."/>
            <person name="Cooper J."/>
            <person name="Damon W."/>
            <person name="Desjardin D."/>
            <person name="Finy P."/>
            <person name="Geml J."/>
            <person name="Haridas S."/>
            <person name="Hughes K."/>
            <person name="Justo A."/>
            <person name="Karasinski D."/>
            <person name="Kautmanova I."/>
            <person name="Kiss B."/>
            <person name="Kocsube S."/>
            <person name="Kotiranta H."/>
            <person name="LaButti K.M."/>
            <person name="Lechner B.E."/>
            <person name="Liimatainen K."/>
            <person name="Lipzen A."/>
            <person name="Lukacs Z."/>
            <person name="Mihaltcheva S."/>
            <person name="Morgado L.N."/>
            <person name="Niskanen T."/>
            <person name="Noordeloos M.E."/>
            <person name="Ohm R.A."/>
            <person name="Ortiz-Santana B."/>
            <person name="Ovrebo C."/>
            <person name="Racz N."/>
            <person name="Riley R."/>
            <person name="Savchenko A."/>
            <person name="Shiryaev A."/>
            <person name="Soop K."/>
            <person name="Spirin V."/>
            <person name="Szebenyi C."/>
            <person name="Tomsovsky M."/>
            <person name="Tulloss R.E."/>
            <person name="Uehling J."/>
            <person name="Grigoriev I.V."/>
            <person name="Vagvolgyi C."/>
            <person name="Papp T."/>
            <person name="Martin F.M."/>
            <person name="Miettinen O."/>
            <person name="Hibbett D.S."/>
            <person name="Nagy L.G."/>
        </authorList>
    </citation>
    <scope>NUCLEOTIDE SEQUENCE [LARGE SCALE GENOMIC DNA]</scope>
    <source>
        <strain evidence="1 2">OMC1185</strain>
    </source>
</reference>
<keyword evidence="2" id="KW-1185">Reference proteome</keyword>
<dbReference type="EMBL" id="ML213504">
    <property type="protein sequence ID" value="TFK55651.1"/>
    <property type="molecule type" value="Genomic_DNA"/>
</dbReference>
<dbReference type="Proteomes" id="UP000305948">
    <property type="component" value="Unassembled WGS sequence"/>
</dbReference>
<evidence type="ECO:0000313" key="2">
    <source>
        <dbReference type="Proteomes" id="UP000305948"/>
    </source>
</evidence>
<sequence>MQLLLWTTAVPAPSTDMAAVRFGAAVRIRYIRIFPSDAKPFASSPDTTACTEPEAFFLNVFLNAQPTSKDPSKRPAASNALVPTTIAYPGGQVDFELDMGPEFATRLMILKGNFNSMSLAVYGDLASEPPPSCPEPKELPFIESTLLPRSLDPSNCLDPTSLAEQLLTLIDDPPPLHLLIRLMFCLKLSSDDWENPDFPYLYADLDYAADADNFDLQEAYTMTGRPLAENASDDSISGFVARVVESIEPKNDDQTYLLAGVLSHAASQDLRLAQALLGKIDFESLVDASHLDSSTLHRLLTASTNPLIAHYLNTTGFLSLLSTVLADPSIEASTMSAVRKLEARITSWPVLEDALTNTQADFSVATKLLRDIGSDEQSFGIWLACFVTHADLKAKLLENSLVPFPLVHPPALLKGNVAAAAGASHDEFIAFLRAYLGVACVLAVFAWSDSLGSKVCRERALAVIRLWQEVDGYREIVNHLLLLRQMVFRLECNLDNDPPTHSGISAENIIISLARSAPASMLSPEMIKCTLNLPDSLAAIAEDERITLRRLAITAEDGVPAAVDVLGTRYEEGVPMGIRDLRSVRVSIEIVEREVESNEWGVLEAMWGEGQHGLLQTLADTFATLTRDVRSYFIATHPPPPEHGEALLAELFKTARDVLKLIVRLVPVYPLPSRPTTRLVEDIADLFVCTDGADMLYAQTNPVCVSAQSSRQVCIDAVRTLCQPPEEGRSDNARAVFRTLLEHGLRSGDMDPAYHVLQVFSLIDHLLPFSADDGEALWLRDVIPNVLPQLKTFFRTLDADNRVHFAKRLANLDAGVLGIGEWLVLEELRYMRRMVGELGYGAGTARARFAEAQVAASLKFGCDLVSTTNKSSSLWCLQYVATDPDGVEELESCLNALLDKCLWSEFFIGIALSMSAHWSTSFDPSLGVAIVQILLRDQDVSPKNQELTLDLSWNVLQNVDGRAVNADGLRIEFSRWLAKVAQGPPPVLAERTAELVLSILDWLLQAIASDDSKLQLDLTTEHLAIVREGMKASPEDKAGFLDSIMPKLVASGHEDPLTLSSISEHLKLSLQDVEELLQDKMDVDMPSTPAQKPISHVQDPFALVTVSPPTALLRSPAVTGLTKTYANNDFRQLRQTPSARQNTSRLPSMHVDQFELTASSPMMLPAAVTTDISMPMATDLLQTLGPAFNT</sequence>
<dbReference type="OrthoDB" id="2011702at2759"/>
<protein>
    <recommendedName>
        <fullName evidence="3">Virilizer N-terminal domain-containing protein</fullName>
    </recommendedName>
</protein>
<proteinExistence type="predicted"/>
<dbReference type="AlphaFoldDB" id="A0A5C3NPP6"/>
<name>A0A5C3NPP6_9AGAM</name>
<evidence type="ECO:0000313" key="1">
    <source>
        <dbReference type="EMBL" id="TFK55651.1"/>
    </source>
</evidence>
<dbReference type="STRING" id="5364.A0A5C3NPP6"/>
<gene>
    <name evidence="1" type="ORF">OE88DRAFT_1716405</name>
</gene>